<evidence type="ECO:0000256" key="2">
    <source>
        <dbReference type="ARBA" id="ARBA00022737"/>
    </source>
</evidence>
<dbReference type="Gramene" id="Jr06_08090_p1">
    <property type="protein sequence ID" value="cds.Jr06_08090_p1"/>
    <property type="gene ID" value="Jr06_08090"/>
</dbReference>
<comment type="caution">
    <text evidence="3">The sequence shown here is derived from an EMBL/GenBank/DDBJ whole genome shotgun (WGS) entry which is preliminary data.</text>
</comment>
<evidence type="ECO:0000313" key="4">
    <source>
        <dbReference type="Proteomes" id="UP000619265"/>
    </source>
</evidence>
<dbReference type="EMBL" id="LIHL02000006">
    <property type="protein sequence ID" value="KAF5468392.1"/>
    <property type="molecule type" value="Genomic_DNA"/>
</dbReference>
<organism evidence="3 4">
    <name type="scientific">Juglans regia</name>
    <name type="common">English walnut</name>
    <dbReference type="NCBI Taxonomy" id="51240"/>
    <lineage>
        <taxon>Eukaryota</taxon>
        <taxon>Viridiplantae</taxon>
        <taxon>Streptophyta</taxon>
        <taxon>Embryophyta</taxon>
        <taxon>Tracheophyta</taxon>
        <taxon>Spermatophyta</taxon>
        <taxon>Magnoliopsida</taxon>
        <taxon>eudicotyledons</taxon>
        <taxon>Gunneridae</taxon>
        <taxon>Pentapetalae</taxon>
        <taxon>rosids</taxon>
        <taxon>fabids</taxon>
        <taxon>Fagales</taxon>
        <taxon>Juglandaceae</taxon>
        <taxon>Juglans</taxon>
    </lineage>
</organism>
<gene>
    <name evidence="3" type="ORF">F2P56_012544</name>
</gene>
<dbReference type="PANTHER" id="PTHR11227">
    <property type="entry name" value="WD-REPEAT PROTEIN INTERACTING WITH PHOSPHOINOSIDES WIPI -RELATED"/>
    <property type="match status" value="1"/>
</dbReference>
<sequence>MLFSPFCLYFAGLCGFSPSLDGCFLALLASITKGSVLFYNVMELQSHCEIDAHRAPLAAIVGCSNGMYIATASEQGTIIRVHLVYDATKVGVAQHPFIRTSYMYLWYLIYLFKSGFQRLPLQMVHKKGRKHIESNVALTLELIRKLITKNSSPQSVVFEKNLTRENEIRKREDALLLREYEAQKEKDKLIERENVEEARGRTSKKDSRE</sequence>
<reference evidence="3" key="2">
    <citation type="submission" date="2020-03" db="EMBL/GenBank/DDBJ databases">
        <title>Walnut 2.0.</title>
        <authorList>
            <person name="Marrano A."/>
            <person name="Britton M."/>
            <person name="Zimin A.V."/>
            <person name="Zaini P.A."/>
            <person name="Workman R."/>
            <person name="Puiu D."/>
            <person name="Bianco L."/>
            <person name="Allen B.J."/>
            <person name="Troggio M."/>
            <person name="Leslie C.A."/>
            <person name="Timp W."/>
            <person name="Dendekar A."/>
            <person name="Salzberg S.L."/>
            <person name="Neale D.B."/>
        </authorList>
    </citation>
    <scope>NUCLEOTIDE SEQUENCE</scope>
    <source>
        <tissue evidence="3">Leaves</tissue>
    </source>
</reference>
<dbReference type="SUPFAM" id="SSF50978">
    <property type="entry name" value="WD40 repeat-like"/>
    <property type="match status" value="1"/>
</dbReference>
<name>A0A833XIT8_JUGRE</name>
<dbReference type="AlphaFoldDB" id="A0A833XIT8"/>
<protein>
    <submittedName>
        <fullName evidence="3">Uncharacterized protein</fullName>
    </submittedName>
</protein>
<dbReference type="InterPro" id="IPR048720">
    <property type="entry name" value="PROPPIN"/>
</dbReference>
<accession>A0A833XIT8</accession>
<dbReference type="Pfam" id="PF21032">
    <property type="entry name" value="PROPPIN"/>
    <property type="match status" value="1"/>
</dbReference>
<keyword evidence="1" id="KW-0853">WD repeat</keyword>
<evidence type="ECO:0000256" key="1">
    <source>
        <dbReference type="ARBA" id="ARBA00022574"/>
    </source>
</evidence>
<reference evidence="3" key="1">
    <citation type="submission" date="2015-10" db="EMBL/GenBank/DDBJ databases">
        <authorList>
            <person name="Martinez-Garcia P.J."/>
            <person name="Crepeau M.W."/>
            <person name="Puiu D."/>
            <person name="Gonzalez-Ibeas D."/>
            <person name="Whalen J."/>
            <person name="Stevens K."/>
            <person name="Paul R."/>
            <person name="Butterfield T."/>
            <person name="Britton M."/>
            <person name="Reagan R."/>
            <person name="Chakraborty S."/>
            <person name="Walawage S.L."/>
            <person name="Vasquez-Gross H.A."/>
            <person name="Cardeno C."/>
            <person name="Famula R."/>
            <person name="Pratt K."/>
            <person name="Kuruganti S."/>
            <person name="Aradhya M.K."/>
            <person name="Leslie C.A."/>
            <person name="Dandekar A.M."/>
            <person name="Salzberg S.L."/>
            <person name="Wegrzyn J.L."/>
            <person name="Langley C.H."/>
            <person name="Neale D.B."/>
        </authorList>
    </citation>
    <scope>NUCLEOTIDE SEQUENCE</scope>
    <source>
        <tissue evidence="3">Leaves</tissue>
    </source>
</reference>
<proteinExistence type="predicted"/>
<dbReference type="Proteomes" id="UP000619265">
    <property type="component" value="Unassembled WGS sequence"/>
</dbReference>
<evidence type="ECO:0000313" key="3">
    <source>
        <dbReference type="EMBL" id="KAF5468392.1"/>
    </source>
</evidence>
<keyword evidence="2" id="KW-0677">Repeat</keyword>
<dbReference type="InterPro" id="IPR036322">
    <property type="entry name" value="WD40_repeat_dom_sf"/>
</dbReference>